<name>A0A5C7A2Q4_9GAMM</name>
<dbReference type="Gene3D" id="3.30.300.20">
    <property type="match status" value="1"/>
</dbReference>
<dbReference type="SUPFAM" id="SSF89919">
    <property type="entry name" value="Ribosome-binding factor A, RbfA"/>
    <property type="match status" value="1"/>
</dbReference>
<dbReference type="OrthoDB" id="307788at2"/>
<dbReference type="GO" id="GO:0005829">
    <property type="term" value="C:cytosol"/>
    <property type="evidence" value="ECO:0007669"/>
    <property type="project" value="TreeGrafter"/>
</dbReference>
<proteinExistence type="inferred from homology"/>
<comment type="subcellular location">
    <subcellularLocation>
        <location evidence="2">Cytoplasm</location>
    </subcellularLocation>
</comment>
<dbReference type="GO" id="GO:0030490">
    <property type="term" value="P:maturation of SSU-rRNA"/>
    <property type="evidence" value="ECO:0007669"/>
    <property type="project" value="UniProtKB-UniRule"/>
</dbReference>
<dbReference type="AlphaFoldDB" id="A0A5C7A2Q4"/>
<dbReference type="Proteomes" id="UP000321903">
    <property type="component" value="Unassembled WGS sequence"/>
</dbReference>
<dbReference type="RefSeq" id="WP_147223544.1">
    <property type="nucleotide sequence ID" value="NZ_CAJGYY010000001.1"/>
</dbReference>
<comment type="function">
    <text evidence="2">One of several proteins that assist in the late maturation steps of the functional core of the 30S ribosomal subunit. Associates with free 30S ribosomal subunits (but not with 30S subunits that are part of 70S ribosomes or polysomes). Required for efficient processing of 16S rRNA. May interact with the 5'-terminal helix region of 16S rRNA.</text>
</comment>
<evidence type="ECO:0000256" key="3">
    <source>
        <dbReference type="SAM" id="MobiDB-lite"/>
    </source>
</evidence>
<organism evidence="4 5">
    <name type="scientific">Psychrobacter frigidicola</name>
    <dbReference type="NCBI Taxonomy" id="45611"/>
    <lineage>
        <taxon>Bacteria</taxon>
        <taxon>Pseudomonadati</taxon>
        <taxon>Pseudomonadota</taxon>
        <taxon>Gammaproteobacteria</taxon>
        <taxon>Moraxellales</taxon>
        <taxon>Moraxellaceae</taxon>
        <taxon>Psychrobacter</taxon>
    </lineage>
</organism>
<dbReference type="HAMAP" id="MF_00003">
    <property type="entry name" value="RbfA"/>
    <property type="match status" value="1"/>
</dbReference>
<evidence type="ECO:0000256" key="2">
    <source>
        <dbReference type="HAMAP-Rule" id="MF_00003"/>
    </source>
</evidence>
<dbReference type="InterPro" id="IPR023799">
    <property type="entry name" value="RbfA_dom_sf"/>
</dbReference>
<dbReference type="InterPro" id="IPR015946">
    <property type="entry name" value="KH_dom-like_a/b"/>
</dbReference>
<sequence>MNQRLQRLADQIQRELAVLIRDAVNDPRLTGFVTISSVKVSPDLGYADVYVTIMEPELNDAMNMTDHEQSVQVLNKAAGFLRTELSHSLKTRTTPRLRFHYDEVTARGNYMMDLISQAVTKTEKNEAEEQETEQQQTEQQQTDQ</sequence>
<reference evidence="4 5" key="1">
    <citation type="submission" date="2019-08" db="EMBL/GenBank/DDBJ databases">
        <title>Genome sequence of Psychrobacter frigidicola ACAM304 (type strain).</title>
        <authorList>
            <person name="Bowman J.P."/>
        </authorList>
    </citation>
    <scope>NUCLEOTIDE SEQUENCE [LARGE SCALE GENOMIC DNA]</scope>
    <source>
        <strain evidence="4 5">ACAM 304</strain>
    </source>
</reference>
<feature type="compositionally biased region" description="Low complexity" evidence="3">
    <location>
        <begin position="133"/>
        <end position="144"/>
    </location>
</feature>
<keyword evidence="1 2" id="KW-0690">Ribosome biogenesis</keyword>
<dbReference type="GO" id="GO:0043024">
    <property type="term" value="F:ribosomal small subunit binding"/>
    <property type="evidence" value="ECO:0007669"/>
    <property type="project" value="TreeGrafter"/>
</dbReference>
<accession>A0A5C7A2Q4</accession>
<evidence type="ECO:0000256" key="1">
    <source>
        <dbReference type="ARBA" id="ARBA00022517"/>
    </source>
</evidence>
<comment type="subunit">
    <text evidence="2">Monomer. Binds 30S ribosomal subunits, but not 50S ribosomal subunits or 70S ribosomes.</text>
</comment>
<gene>
    <name evidence="2" type="primary">rbfA</name>
    <name evidence="4" type="ORF">ES754_07300</name>
</gene>
<keyword evidence="5" id="KW-1185">Reference proteome</keyword>
<dbReference type="InterPro" id="IPR000238">
    <property type="entry name" value="RbfA"/>
</dbReference>
<dbReference type="NCBIfam" id="NF010389">
    <property type="entry name" value="PRK13816.1"/>
    <property type="match status" value="1"/>
</dbReference>
<dbReference type="EMBL" id="VORZ01000002">
    <property type="protein sequence ID" value="TXD96837.1"/>
    <property type="molecule type" value="Genomic_DNA"/>
</dbReference>
<dbReference type="PANTHER" id="PTHR33515">
    <property type="entry name" value="RIBOSOME-BINDING FACTOR A, CHLOROPLASTIC-RELATED"/>
    <property type="match status" value="1"/>
</dbReference>
<keyword evidence="2" id="KW-0963">Cytoplasm</keyword>
<dbReference type="Pfam" id="PF02033">
    <property type="entry name" value="RBFA"/>
    <property type="match status" value="1"/>
</dbReference>
<dbReference type="NCBIfam" id="TIGR00082">
    <property type="entry name" value="rbfA"/>
    <property type="match status" value="1"/>
</dbReference>
<evidence type="ECO:0000313" key="4">
    <source>
        <dbReference type="EMBL" id="TXD96837.1"/>
    </source>
</evidence>
<comment type="caution">
    <text evidence="4">The sequence shown here is derived from an EMBL/GenBank/DDBJ whole genome shotgun (WGS) entry which is preliminary data.</text>
</comment>
<feature type="region of interest" description="Disordered" evidence="3">
    <location>
        <begin position="120"/>
        <end position="144"/>
    </location>
</feature>
<evidence type="ECO:0000313" key="5">
    <source>
        <dbReference type="Proteomes" id="UP000321903"/>
    </source>
</evidence>
<comment type="similarity">
    <text evidence="2">Belongs to the RbfA family.</text>
</comment>
<dbReference type="PANTHER" id="PTHR33515:SF1">
    <property type="entry name" value="RIBOSOME-BINDING FACTOR A, CHLOROPLASTIC-RELATED"/>
    <property type="match status" value="1"/>
</dbReference>
<protein>
    <recommendedName>
        <fullName evidence="2">Ribosome-binding factor A</fullName>
    </recommendedName>
</protein>